<dbReference type="EMBL" id="PQGG01000012">
    <property type="protein sequence ID" value="POP53756.1"/>
    <property type="molecule type" value="Genomic_DNA"/>
</dbReference>
<dbReference type="RefSeq" id="WP_103683515.1">
    <property type="nucleotide sequence ID" value="NZ_PQGG01000012.1"/>
</dbReference>
<comment type="similarity">
    <text evidence="1 2">Belongs to the short-chain dehydrogenases/reductases (SDR) family.</text>
</comment>
<proteinExistence type="inferred from homology"/>
<dbReference type="FunFam" id="3.40.50.720:FF:000084">
    <property type="entry name" value="Short-chain dehydrogenase reductase"/>
    <property type="match status" value="1"/>
</dbReference>
<comment type="caution">
    <text evidence="3">The sequence shown here is derived from an EMBL/GenBank/DDBJ whole genome shotgun (WGS) entry which is preliminary data.</text>
</comment>
<dbReference type="Gene3D" id="3.40.50.720">
    <property type="entry name" value="NAD(P)-binding Rossmann-like Domain"/>
    <property type="match status" value="1"/>
</dbReference>
<protein>
    <submittedName>
        <fullName evidence="3">2-deoxy-D-gluconate 3-dehydrogenase</fullName>
    </submittedName>
</protein>
<dbReference type="OrthoDB" id="9803333at2"/>
<dbReference type="PANTHER" id="PTHR42879:SF2">
    <property type="entry name" value="3-OXOACYL-[ACYL-CARRIER-PROTEIN] REDUCTASE FABG"/>
    <property type="match status" value="1"/>
</dbReference>
<organism evidence="3 4">
    <name type="scientific">Zhongshania marina</name>
    <dbReference type="NCBI Taxonomy" id="2304603"/>
    <lineage>
        <taxon>Bacteria</taxon>
        <taxon>Pseudomonadati</taxon>
        <taxon>Pseudomonadota</taxon>
        <taxon>Gammaproteobacteria</taxon>
        <taxon>Cellvibrionales</taxon>
        <taxon>Spongiibacteraceae</taxon>
        <taxon>Zhongshania</taxon>
    </lineage>
</organism>
<dbReference type="PANTHER" id="PTHR42879">
    <property type="entry name" value="3-OXOACYL-(ACYL-CARRIER-PROTEIN) REDUCTASE"/>
    <property type="match status" value="1"/>
</dbReference>
<dbReference type="InterPro" id="IPR050259">
    <property type="entry name" value="SDR"/>
</dbReference>
<dbReference type="InterPro" id="IPR002347">
    <property type="entry name" value="SDR_fam"/>
</dbReference>
<sequence length="259" mass="27281">MNEAVLKSLDLSGQIALVTGASGGLGAHFAKVLAQAGATVVAAARRVDRLETLVSDIDAAGGKAMAVAMDVNDNSSVVAAFAQVQASLGTVTILVNNAGVADPSRFVDSTEEKWDFTVDTNLKAVWRVSREASERMIQAGAAGSIINISSILGLQPSSNNTLYATAKAGVIQLTKNSAQELWRHNIRVNALCPGYFETEINSDFFKSEKGEQYLSKIQPRRLGQMDELSMPLLMLASSAGSFISGVALPVDGGHLVQSL</sequence>
<evidence type="ECO:0000256" key="1">
    <source>
        <dbReference type="ARBA" id="ARBA00006484"/>
    </source>
</evidence>
<name>A0A2S4HIE4_9GAMM</name>
<accession>A0A2S4HIE4</accession>
<dbReference type="InterPro" id="IPR036291">
    <property type="entry name" value="NAD(P)-bd_dom_sf"/>
</dbReference>
<dbReference type="Proteomes" id="UP000237222">
    <property type="component" value="Unassembled WGS sequence"/>
</dbReference>
<reference evidence="3" key="1">
    <citation type="submission" date="2018-01" db="EMBL/GenBank/DDBJ databases">
        <authorList>
            <person name="Yu X.-D."/>
        </authorList>
    </citation>
    <scope>NUCLEOTIDE SEQUENCE</scope>
    <source>
        <strain evidence="3">ZX-21</strain>
    </source>
</reference>
<dbReference type="AlphaFoldDB" id="A0A2S4HIE4"/>
<evidence type="ECO:0000256" key="2">
    <source>
        <dbReference type="RuleBase" id="RU000363"/>
    </source>
</evidence>
<dbReference type="CDD" id="cd05233">
    <property type="entry name" value="SDR_c"/>
    <property type="match status" value="1"/>
</dbReference>
<evidence type="ECO:0000313" key="4">
    <source>
        <dbReference type="Proteomes" id="UP000237222"/>
    </source>
</evidence>
<dbReference type="SUPFAM" id="SSF51735">
    <property type="entry name" value="NAD(P)-binding Rossmann-fold domains"/>
    <property type="match status" value="1"/>
</dbReference>
<dbReference type="PRINTS" id="PR00080">
    <property type="entry name" value="SDRFAMILY"/>
</dbReference>
<evidence type="ECO:0000313" key="3">
    <source>
        <dbReference type="EMBL" id="POP53756.1"/>
    </source>
</evidence>
<dbReference type="Pfam" id="PF00106">
    <property type="entry name" value="adh_short"/>
    <property type="match status" value="1"/>
</dbReference>
<dbReference type="PRINTS" id="PR00081">
    <property type="entry name" value="GDHRDH"/>
</dbReference>
<gene>
    <name evidence="3" type="ORF">C0068_05655</name>
</gene>